<dbReference type="InterPro" id="IPR003594">
    <property type="entry name" value="HATPase_dom"/>
</dbReference>
<comment type="caution">
    <text evidence="7">The sequence shown here is derived from an EMBL/GenBank/DDBJ whole genome shotgun (WGS) entry which is preliminary data.</text>
</comment>
<keyword evidence="4" id="KW-0175">Coiled coil</keyword>
<dbReference type="SUPFAM" id="SSF109604">
    <property type="entry name" value="HD-domain/PDEase-like"/>
    <property type="match status" value="1"/>
</dbReference>
<sequence length="715" mass="75898">MTAKPDIRNRLLATRLPALPEVLMKVMHACADDDIGMDALADLVLQDAALAAKVLQVAASPAYRTGTPVPSVPQALATIGLDMVRTLLMTQSVYQTFHDIGAGLDLRAFWVHAMTAGVTARMLAERQGYPFPEEAYLAGLLHDIGRLALACAAPEEYSANFFADEDPALCALEERTLSITHAEAGAMLAERMALDSFLADSIRYHHVALARLKDAHALVRIVAATDCLLHLQDALPQYRDKSLALAGLPHGEFIELRARAGHEVSRLADSLGIALPGLAPAQAITRAVAAATRPERAGDPLKDTMRDVLLIDKTLSALRQQADPESCIRAIVKAAIILFDLTDAVVMERSPDGQSFVPTALPPGHQRLAGMSLPADNDNLAGRAWRLGQPAVLYPAPGPSVAEEQLLRFFNAEALIALPVRGVDARPLVLVGATSRLQAEHLAERLALLQDFGGQAGAALAGAASAVAQAGAPQTGAAQEQEYLLAARRVAHEVNNPLAIIRNYLGVLQRKAGNAQSIDSELETIEEELDRVSRIIDDFAQPEAAQPGLAGPAVCEVNAALKYVSALFSESGTLPAGVQISRQLSPEPTQAVIHQASLRQVLINLVKNAVEAMPHGGRIDLRNNGVVDRDDGRYVLLTVSDTGPGIPDTVRARLFQPVASSKDGSNRGLGLSIVHDLVRNHGGRIDCRSSRGGTVFDILLQSGGAAVVAAAPPSR</sequence>
<keyword evidence="3" id="KW-0597">Phosphoprotein</keyword>
<dbReference type="RefSeq" id="WP_163959759.1">
    <property type="nucleotide sequence ID" value="NZ_JAAIVB010000003.1"/>
</dbReference>
<dbReference type="Pfam" id="PF08668">
    <property type="entry name" value="HDOD"/>
    <property type="match status" value="1"/>
</dbReference>
<evidence type="ECO:0000259" key="5">
    <source>
        <dbReference type="PROSITE" id="PS50109"/>
    </source>
</evidence>
<dbReference type="Gene3D" id="1.10.287.130">
    <property type="match status" value="1"/>
</dbReference>
<name>A0A6B3SLL3_9BURK</name>
<protein>
    <recommendedName>
        <fullName evidence="2">histidine kinase</fullName>
        <ecNumber evidence="2">2.7.13.3</ecNumber>
    </recommendedName>
</protein>
<dbReference type="Pfam" id="PF01590">
    <property type="entry name" value="GAF"/>
    <property type="match status" value="1"/>
</dbReference>
<dbReference type="SUPFAM" id="SSF55874">
    <property type="entry name" value="ATPase domain of HSP90 chaperone/DNA topoisomerase II/histidine kinase"/>
    <property type="match status" value="1"/>
</dbReference>
<dbReference type="Pfam" id="PF02518">
    <property type="entry name" value="HATPase_c"/>
    <property type="match status" value="1"/>
</dbReference>
<dbReference type="PANTHER" id="PTHR33525">
    <property type="match status" value="1"/>
</dbReference>
<dbReference type="CDD" id="cd00082">
    <property type="entry name" value="HisKA"/>
    <property type="match status" value="1"/>
</dbReference>
<dbReference type="InterPro" id="IPR036097">
    <property type="entry name" value="HisK_dim/P_sf"/>
</dbReference>
<dbReference type="Pfam" id="PF00512">
    <property type="entry name" value="HisKA"/>
    <property type="match status" value="1"/>
</dbReference>
<comment type="catalytic activity">
    <reaction evidence="1">
        <text>ATP + protein L-histidine = ADP + protein N-phospho-L-histidine.</text>
        <dbReference type="EC" id="2.7.13.3"/>
    </reaction>
</comment>
<dbReference type="GO" id="GO:0000155">
    <property type="term" value="F:phosphorelay sensor kinase activity"/>
    <property type="evidence" value="ECO:0007669"/>
    <property type="project" value="InterPro"/>
</dbReference>
<organism evidence="7 8">
    <name type="scientific">Noviherbaspirillum galbum</name>
    <dbReference type="NCBI Taxonomy" id="2709383"/>
    <lineage>
        <taxon>Bacteria</taxon>
        <taxon>Pseudomonadati</taxon>
        <taxon>Pseudomonadota</taxon>
        <taxon>Betaproteobacteria</taxon>
        <taxon>Burkholderiales</taxon>
        <taxon>Oxalobacteraceae</taxon>
        <taxon>Noviherbaspirillum</taxon>
    </lineage>
</organism>
<evidence type="ECO:0000256" key="4">
    <source>
        <dbReference type="SAM" id="Coils"/>
    </source>
</evidence>
<dbReference type="CDD" id="cd00075">
    <property type="entry name" value="HATPase"/>
    <property type="match status" value="1"/>
</dbReference>
<dbReference type="InterPro" id="IPR036890">
    <property type="entry name" value="HATPase_C_sf"/>
</dbReference>
<evidence type="ECO:0000313" key="8">
    <source>
        <dbReference type="Proteomes" id="UP000482155"/>
    </source>
</evidence>
<dbReference type="CDD" id="cd00077">
    <property type="entry name" value="HDc"/>
    <property type="match status" value="1"/>
</dbReference>
<evidence type="ECO:0000256" key="2">
    <source>
        <dbReference type="ARBA" id="ARBA00012438"/>
    </source>
</evidence>
<dbReference type="AlphaFoldDB" id="A0A6B3SLL3"/>
<evidence type="ECO:0000259" key="6">
    <source>
        <dbReference type="PROSITE" id="PS51833"/>
    </source>
</evidence>
<dbReference type="InterPro" id="IPR029016">
    <property type="entry name" value="GAF-like_dom_sf"/>
</dbReference>
<feature type="domain" description="HDOD" evidence="6">
    <location>
        <begin position="16"/>
        <end position="208"/>
    </location>
</feature>
<reference evidence="7 8" key="1">
    <citation type="submission" date="2020-02" db="EMBL/GenBank/DDBJ databases">
        <authorList>
            <person name="Kim M.K."/>
        </authorList>
    </citation>
    <scope>NUCLEOTIDE SEQUENCE [LARGE SCALE GENOMIC DNA]</scope>
    <source>
        <strain evidence="7 8">17J57-3</strain>
    </source>
</reference>
<dbReference type="SMART" id="SM00065">
    <property type="entry name" value="GAF"/>
    <property type="match status" value="1"/>
</dbReference>
<dbReference type="PROSITE" id="PS51833">
    <property type="entry name" value="HDOD"/>
    <property type="match status" value="1"/>
</dbReference>
<dbReference type="InterPro" id="IPR003018">
    <property type="entry name" value="GAF"/>
</dbReference>
<dbReference type="PROSITE" id="PS50109">
    <property type="entry name" value="HIS_KIN"/>
    <property type="match status" value="1"/>
</dbReference>
<accession>A0A6B3SLL3</accession>
<evidence type="ECO:0000313" key="7">
    <source>
        <dbReference type="EMBL" id="NEX59526.1"/>
    </source>
</evidence>
<dbReference type="InterPro" id="IPR004358">
    <property type="entry name" value="Sig_transdc_His_kin-like_C"/>
</dbReference>
<dbReference type="InterPro" id="IPR003607">
    <property type="entry name" value="HD/PDEase_dom"/>
</dbReference>
<dbReference type="PANTHER" id="PTHR33525:SF3">
    <property type="entry name" value="RIBONUCLEASE Y"/>
    <property type="match status" value="1"/>
</dbReference>
<dbReference type="Gene3D" id="3.30.565.10">
    <property type="entry name" value="Histidine kinase-like ATPase, C-terminal domain"/>
    <property type="match status" value="1"/>
</dbReference>
<dbReference type="InterPro" id="IPR005467">
    <property type="entry name" value="His_kinase_dom"/>
</dbReference>
<dbReference type="SMART" id="SM00388">
    <property type="entry name" value="HisKA"/>
    <property type="match status" value="1"/>
</dbReference>
<gene>
    <name evidence="7" type="ORF">G3574_00400</name>
</gene>
<dbReference type="EC" id="2.7.13.3" evidence="2"/>
<dbReference type="Gene3D" id="3.30.450.40">
    <property type="match status" value="1"/>
</dbReference>
<keyword evidence="8" id="KW-1185">Reference proteome</keyword>
<feature type="coiled-coil region" evidence="4">
    <location>
        <begin position="508"/>
        <end position="535"/>
    </location>
</feature>
<dbReference type="SMART" id="SM00387">
    <property type="entry name" value="HATPase_c"/>
    <property type="match status" value="1"/>
</dbReference>
<dbReference type="EMBL" id="JAAIVB010000003">
    <property type="protein sequence ID" value="NEX59526.1"/>
    <property type="molecule type" value="Genomic_DNA"/>
</dbReference>
<dbReference type="InterPro" id="IPR052340">
    <property type="entry name" value="RNase_Y/CdgJ"/>
</dbReference>
<dbReference type="Gene3D" id="1.10.3210.10">
    <property type="entry name" value="Hypothetical protein af1432"/>
    <property type="match status" value="1"/>
</dbReference>
<evidence type="ECO:0000256" key="1">
    <source>
        <dbReference type="ARBA" id="ARBA00000085"/>
    </source>
</evidence>
<proteinExistence type="predicted"/>
<dbReference type="PRINTS" id="PR00344">
    <property type="entry name" value="BCTRLSENSOR"/>
</dbReference>
<dbReference type="InterPro" id="IPR013976">
    <property type="entry name" value="HDOD"/>
</dbReference>
<evidence type="ECO:0000256" key="3">
    <source>
        <dbReference type="ARBA" id="ARBA00022553"/>
    </source>
</evidence>
<feature type="domain" description="Histidine kinase" evidence="5">
    <location>
        <begin position="489"/>
        <end position="704"/>
    </location>
</feature>
<dbReference type="Proteomes" id="UP000482155">
    <property type="component" value="Unassembled WGS sequence"/>
</dbReference>
<dbReference type="SUPFAM" id="SSF47384">
    <property type="entry name" value="Homodimeric domain of signal transducing histidine kinase"/>
    <property type="match status" value="1"/>
</dbReference>
<dbReference type="SUPFAM" id="SSF55781">
    <property type="entry name" value="GAF domain-like"/>
    <property type="match status" value="1"/>
</dbReference>
<dbReference type="InterPro" id="IPR003661">
    <property type="entry name" value="HisK_dim/P_dom"/>
</dbReference>